<sequence>MQIGKVFPPVDKGEITHTQLVRYAGASGDFNPIHTVASFAEQAGLDGVIAHGMLIKGFIGQAIESWCGPDQLLRFSTRFRAMTRPGERIVVTGKVVNETEETWLCEAEATNEHGEVKASTSFAVRKS</sequence>
<organism evidence="2 3">
    <name type="scientific">Brevibacillus ruminantium</name>
    <dbReference type="NCBI Taxonomy" id="2950604"/>
    <lineage>
        <taxon>Bacteria</taxon>
        <taxon>Bacillati</taxon>
        <taxon>Bacillota</taxon>
        <taxon>Bacilli</taxon>
        <taxon>Bacillales</taxon>
        <taxon>Paenibacillaceae</taxon>
        <taxon>Brevibacillus</taxon>
    </lineage>
</organism>
<dbReference type="PANTHER" id="PTHR43841:SF3">
    <property type="entry name" value="(3R)-HYDROXYACYL-ACP DEHYDRATASE SUBUNIT HADB"/>
    <property type="match status" value="1"/>
</dbReference>
<accession>A0ABY4WFE0</accession>
<dbReference type="EMBL" id="CP098755">
    <property type="protein sequence ID" value="USG63371.1"/>
    <property type="molecule type" value="Genomic_DNA"/>
</dbReference>
<dbReference type="RefSeq" id="WP_251870453.1">
    <property type="nucleotide sequence ID" value="NZ_CP098755.1"/>
</dbReference>
<dbReference type="InterPro" id="IPR002539">
    <property type="entry name" value="MaoC-like_dom"/>
</dbReference>
<dbReference type="PANTHER" id="PTHR43841">
    <property type="entry name" value="3-HYDROXYACYL-THIOESTER DEHYDRATASE HTDX-RELATED"/>
    <property type="match status" value="1"/>
</dbReference>
<name>A0ABY4WFE0_9BACL</name>
<evidence type="ECO:0000313" key="3">
    <source>
        <dbReference type="Proteomes" id="UP001056500"/>
    </source>
</evidence>
<dbReference type="InterPro" id="IPR029069">
    <property type="entry name" value="HotDog_dom_sf"/>
</dbReference>
<dbReference type="PRINTS" id="PR01483">
    <property type="entry name" value="FASYNTHASE"/>
</dbReference>
<protein>
    <submittedName>
        <fullName evidence="2">3-hydroxyacyl-ACP dehydratase</fullName>
    </submittedName>
</protein>
<evidence type="ECO:0000259" key="1">
    <source>
        <dbReference type="Pfam" id="PF01575"/>
    </source>
</evidence>
<feature type="domain" description="MaoC-like" evidence="1">
    <location>
        <begin position="4"/>
        <end position="113"/>
    </location>
</feature>
<reference evidence="2" key="1">
    <citation type="submission" date="2022-06" db="EMBL/GenBank/DDBJ databases">
        <title>Genome sequencing of Brevibacillus sp. BB3-R1.</title>
        <authorList>
            <person name="Heo J."/>
            <person name="Lee D."/>
            <person name="Won M."/>
            <person name="Han B.-H."/>
            <person name="Hong S.-B."/>
            <person name="Kwon S.-W."/>
        </authorList>
    </citation>
    <scope>NUCLEOTIDE SEQUENCE</scope>
    <source>
        <strain evidence="2">BB3-R1</strain>
    </source>
</reference>
<gene>
    <name evidence="2" type="ORF">NDK47_14385</name>
</gene>
<keyword evidence="3" id="KW-1185">Reference proteome</keyword>
<dbReference type="Gene3D" id="3.10.129.10">
    <property type="entry name" value="Hotdog Thioesterase"/>
    <property type="match status" value="1"/>
</dbReference>
<dbReference type="Pfam" id="PF01575">
    <property type="entry name" value="MaoC_dehydratas"/>
    <property type="match status" value="1"/>
</dbReference>
<proteinExistence type="predicted"/>
<dbReference type="SUPFAM" id="SSF54637">
    <property type="entry name" value="Thioesterase/thiol ester dehydrase-isomerase"/>
    <property type="match status" value="1"/>
</dbReference>
<dbReference type="Proteomes" id="UP001056500">
    <property type="component" value="Chromosome"/>
</dbReference>
<dbReference type="InterPro" id="IPR003965">
    <property type="entry name" value="Fatty_acid_synthase"/>
</dbReference>
<evidence type="ECO:0000313" key="2">
    <source>
        <dbReference type="EMBL" id="USG63371.1"/>
    </source>
</evidence>